<dbReference type="EMBL" id="CP007646">
    <property type="protein sequence ID" value="AIR10664.1"/>
    <property type="molecule type" value="Genomic_DNA"/>
</dbReference>
<evidence type="ECO:0000313" key="6">
    <source>
        <dbReference type="Proteomes" id="UP001224533"/>
    </source>
</evidence>
<dbReference type="Proteomes" id="UP001231316">
    <property type="component" value="Chromosome"/>
</dbReference>
<dbReference type="AlphaFoldDB" id="A0A089QC40"/>
<dbReference type="EMBL" id="JAUIQT010000001">
    <property type="protein sequence ID" value="MDN4833343.1"/>
    <property type="molecule type" value="Genomic_DNA"/>
</dbReference>
<evidence type="ECO:0000313" key="4">
    <source>
        <dbReference type="EMBL" id="WII27857.1"/>
    </source>
</evidence>
<evidence type="ECO:0000313" key="3">
    <source>
        <dbReference type="EMBL" id="WHS18414.1"/>
    </source>
</evidence>
<dbReference type="GeneID" id="89465733"/>
<accession>A0A089QC40</accession>
<sequence>MKLILTKLTFCGWILGFKQKVSFERTTIEKEPEYKTNRSE</sequence>
<evidence type="ECO:0000313" key="5">
    <source>
        <dbReference type="Proteomes" id="UP000029488"/>
    </source>
</evidence>
<reference evidence="3 6" key="2">
    <citation type="submission" date="2022-12" db="EMBL/GenBank/DDBJ databases">
        <title>Assessment of beneficial effects and identification of host adaptation-associated genes of Ligilactobacillus salivarius isolated from Meles meles.</title>
        <authorList>
            <person name="Wang Y."/>
        </authorList>
    </citation>
    <scope>NUCLEOTIDE SEQUENCE [LARGE SCALE GENOMIC DNA]</scope>
    <source>
        <strain evidence="3 6">S35</strain>
    </source>
</reference>
<reference evidence="1 5" key="1">
    <citation type="journal article" date="2014" name="BMC Genomics">
        <title>Unusual genome complexity in Lactobacillus salivarius JCM1046.</title>
        <authorList>
            <person name="Raftis E.J."/>
            <person name="Forde B.M."/>
            <person name="Claesson M.J."/>
            <person name="O'Toole P.W."/>
        </authorList>
    </citation>
    <scope>NUCLEOTIDE SEQUENCE [LARGE SCALE GENOMIC DNA]</scope>
    <source>
        <strain evidence="1 5">JCM1046</strain>
    </source>
</reference>
<proteinExistence type="predicted"/>
<dbReference type="EMBL" id="CP114509">
    <property type="protein sequence ID" value="WHS18414.1"/>
    <property type="molecule type" value="Genomic_DNA"/>
</dbReference>
<protein>
    <submittedName>
        <fullName evidence="1">Uncharacterized protein</fullName>
    </submittedName>
</protein>
<dbReference type="Proteomes" id="UP001174888">
    <property type="component" value="Unassembled WGS sequence"/>
</dbReference>
<gene>
    <name evidence="1" type="ORF">LSJ_0988c</name>
    <name evidence="3" type="ORF">O2U02_04130</name>
    <name evidence="4" type="ORF">QFE45_05545</name>
    <name evidence="2" type="ORF">QYC35_03710</name>
</gene>
<organism evidence="1 5">
    <name type="scientific">Ligilactobacillus salivarius</name>
    <dbReference type="NCBI Taxonomy" id="1624"/>
    <lineage>
        <taxon>Bacteria</taxon>
        <taxon>Bacillati</taxon>
        <taxon>Bacillota</taxon>
        <taxon>Bacilli</taxon>
        <taxon>Lactobacillales</taxon>
        <taxon>Lactobacillaceae</taxon>
        <taxon>Ligilactobacillus</taxon>
    </lineage>
</organism>
<reference evidence="4" key="3">
    <citation type="submission" date="2023-04" db="EMBL/GenBank/DDBJ databases">
        <title>Four porcine-derived lactic acid bacteria strains analyses and their evaluation as potential probiotics based on genomics.</title>
        <authorList>
            <person name="Niu D."/>
        </authorList>
    </citation>
    <scope>NUCLEOTIDE SEQUENCE</scope>
    <source>
        <strain evidence="4">ZSA5</strain>
    </source>
</reference>
<dbReference type="Proteomes" id="UP000029488">
    <property type="component" value="Chromosome"/>
</dbReference>
<reference evidence="2" key="4">
    <citation type="submission" date="2023-07" db="EMBL/GenBank/DDBJ databases">
        <title>Complete genome sequence of Ligilactobacillus salivarius SRCM217594 isolated from Gallus gallus domesticus feces.</title>
        <authorList>
            <person name="Yang H.-G."/>
            <person name="Ryu M.-S."/>
            <person name="Ha G.-S."/>
            <person name="Yang H.-J."/>
            <person name="Jeong D.-Y."/>
        </authorList>
    </citation>
    <scope>NUCLEOTIDE SEQUENCE</scope>
    <source>
        <strain evidence="2">SRCM217594</strain>
    </source>
</reference>
<dbReference type="RefSeq" id="WP_003700355.1">
    <property type="nucleotide sequence ID" value="NZ_CABMGV010000001.1"/>
</dbReference>
<dbReference type="EMBL" id="CP123971">
    <property type="protein sequence ID" value="WII27857.1"/>
    <property type="molecule type" value="Genomic_DNA"/>
</dbReference>
<evidence type="ECO:0000313" key="2">
    <source>
        <dbReference type="EMBL" id="MDN4833343.1"/>
    </source>
</evidence>
<dbReference type="Proteomes" id="UP001224533">
    <property type="component" value="Chromosome"/>
</dbReference>
<dbReference type="KEGG" id="lsj:LSJ_0988c"/>
<name>A0A089QC40_9LACO</name>
<evidence type="ECO:0000313" key="1">
    <source>
        <dbReference type="EMBL" id="AIR10664.1"/>
    </source>
</evidence>